<protein>
    <submittedName>
        <fullName evidence="2">Uncharacterized protein</fullName>
    </submittedName>
</protein>
<name>A0A4Y2A5F8_ARAVE</name>
<evidence type="ECO:0000313" key="3">
    <source>
        <dbReference type="Proteomes" id="UP000499080"/>
    </source>
</evidence>
<sequence>MFTKKLSRPVPDHKVYSYSIEDSKTGRSATRISVRQKGIGNLIPTGGPGLEVRVWALLYFQGRSGIKDAVTIIDFCCFCFPTEDDCLVHTNGLERDDNFSIPG</sequence>
<dbReference type="Proteomes" id="UP000499080">
    <property type="component" value="Unassembled WGS sequence"/>
</dbReference>
<dbReference type="EMBL" id="BGPR01155306">
    <property type="protein sequence ID" value="GBL74787.1"/>
    <property type="molecule type" value="Genomic_DNA"/>
</dbReference>
<dbReference type="AlphaFoldDB" id="A0A4Y2A5F8"/>
<keyword evidence="3" id="KW-1185">Reference proteome</keyword>
<evidence type="ECO:0000313" key="2">
    <source>
        <dbReference type="EMBL" id="GBL74787.1"/>
    </source>
</evidence>
<accession>A0A4Y2A5F8</accession>
<organism evidence="2 3">
    <name type="scientific">Araneus ventricosus</name>
    <name type="common">Orbweaver spider</name>
    <name type="synonym">Epeira ventricosa</name>
    <dbReference type="NCBI Taxonomy" id="182803"/>
    <lineage>
        <taxon>Eukaryota</taxon>
        <taxon>Metazoa</taxon>
        <taxon>Ecdysozoa</taxon>
        <taxon>Arthropoda</taxon>
        <taxon>Chelicerata</taxon>
        <taxon>Arachnida</taxon>
        <taxon>Araneae</taxon>
        <taxon>Araneomorphae</taxon>
        <taxon>Entelegynae</taxon>
        <taxon>Araneoidea</taxon>
        <taxon>Araneidae</taxon>
        <taxon>Araneus</taxon>
    </lineage>
</organism>
<dbReference type="EMBL" id="BGPR01155301">
    <property type="protein sequence ID" value="GBL74758.1"/>
    <property type="molecule type" value="Genomic_DNA"/>
</dbReference>
<comment type="caution">
    <text evidence="2">The sequence shown here is derived from an EMBL/GenBank/DDBJ whole genome shotgun (WGS) entry which is preliminary data.</text>
</comment>
<proteinExistence type="predicted"/>
<gene>
    <name evidence="2" type="ORF">AVEN_162282_1</name>
    <name evidence="1" type="ORF">AVEN_64001_1</name>
</gene>
<evidence type="ECO:0000313" key="1">
    <source>
        <dbReference type="EMBL" id="GBL74758.1"/>
    </source>
</evidence>
<reference evidence="2 3" key="1">
    <citation type="journal article" date="2019" name="Sci. Rep.">
        <title>Orb-weaving spider Araneus ventricosus genome elucidates the spidroin gene catalogue.</title>
        <authorList>
            <person name="Kono N."/>
            <person name="Nakamura H."/>
            <person name="Ohtoshi R."/>
            <person name="Moran D.A.P."/>
            <person name="Shinohara A."/>
            <person name="Yoshida Y."/>
            <person name="Fujiwara M."/>
            <person name="Mori M."/>
            <person name="Tomita M."/>
            <person name="Arakawa K."/>
        </authorList>
    </citation>
    <scope>NUCLEOTIDE SEQUENCE [LARGE SCALE GENOMIC DNA]</scope>
</reference>